<dbReference type="InterPro" id="IPR009012">
    <property type="entry name" value="GrpE_head"/>
</dbReference>
<comment type="subunit">
    <text evidence="3">Homodimer.</text>
</comment>
<dbReference type="AlphaFoldDB" id="A0A7T0G1F1"/>
<keyword evidence="3" id="KW-0963">Cytoplasm</keyword>
<comment type="similarity">
    <text evidence="1 3 4">Belongs to the GrpE family.</text>
</comment>
<feature type="coiled-coil region" evidence="5">
    <location>
        <begin position="41"/>
        <end position="75"/>
    </location>
</feature>
<dbReference type="GO" id="GO:0051082">
    <property type="term" value="F:unfolded protein binding"/>
    <property type="evidence" value="ECO:0007669"/>
    <property type="project" value="TreeGrafter"/>
</dbReference>
<protein>
    <recommendedName>
        <fullName evidence="3">Protein GrpE</fullName>
    </recommendedName>
    <alternativeName>
        <fullName evidence="3">HSP-70 cofactor</fullName>
    </alternativeName>
</protein>
<keyword evidence="2 3" id="KW-0143">Chaperone</keyword>
<dbReference type="Proteomes" id="UP000594688">
    <property type="component" value="Chromosome"/>
</dbReference>
<dbReference type="KEGG" id="nli:G3M70_13765"/>
<reference evidence="7 8" key="1">
    <citation type="submission" date="2020-02" db="EMBL/GenBank/DDBJ databases">
        <title>Genomic and physiological characterization of two novel Nitrospinaceae genera.</title>
        <authorList>
            <person name="Mueller A.J."/>
            <person name="Jung M.-Y."/>
            <person name="Strachan C.R."/>
            <person name="Herbold C.W."/>
            <person name="Kirkegaard R.H."/>
            <person name="Daims H."/>
        </authorList>
    </citation>
    <scope>NUCLEOTIDE SEQUENCE [LARGE SCALE GENOMIC DNA]</scope>
    <source>
        <strain evidence="7">EB</strain>
    </source>
</reference>
<dbReference type="HAMAP" id="MF_01151">
    <property type="entry name" value="GrpE"/>
    <property type="match status" value="1"/>
</dbReference>
<dbReference type="Gene3D" id="3.90.20.20">
    <property type="match status" value="1"/>
</dbReference>
<organism evidence="7 8">
    <name type="scientific">Candidatus Nitronauta litoralis</name>
    <dbReference type="NCBI Taxonomy" id="2705533"/>
    <lineage>
        <taxon>Bacteria</taxon>
        <taxon>Pseudomonadati</taxon>
        <taxon>Nitrospinota/Tectimicrobiota group</taxon>
        <taxon>Nitrospinota</taxon>
        <taxon>Nitrospinia</taxon>
        <taxon>Nitrospinales</taxon>
        <taxon>Nitrospinaceae</taxon>
        <taxon>Candidatus Nitronauta</taxon>
    </lineage>
</organism>
<evidence type="ECO:0000256" key="4">
    <source>
        <dbReference type="RuleBase" id="RU004478"/>
    </source>
</evidence>
<dbReference type="GO" id="GO:0005737">
    <property type="term" value="C:cytoplasm"/>
    <property type="evidence" value="ECO:0007669"/>
    <property type="project" value="UniProtKB-SubCell"/>
</dbReference>
<dbReference type="GO" id="GO:0006457">
    <property type="term" value="P:protein folding"/>
    <property type="evidence" value="ECO:0007669"/>
    <property type="project" value="InterPro"/>
</dbReference>
<proteinExistence type="inferred from homology"/>
<evidence type="ECO:0000256" key="6">
    <source>
        <dbReference type="SAM" id="MobiDB-lite"/>
    </source>
</evidence>
<dbReference type="PANTHER" id="PTHR21237:SF23">
    <property type="entry name" value="GRPE PROTEIN HOMOLOG, MITOCHONDRIAL"/>
    <property type="match status" value="1"/>
</dbReference>
<gene>
    <name evidence="3 7" type="primary">grpE</name>
    <name evidence="7" type="ORF">G3M70_13765</name>
</gene>
<dbReference type="Pfam" id="PF01025">
    <property type="entry name" value="GrpE"/>
    <property type="match status" value="1"/>
</dbReference>
<feature type="compositionally biased region" description="Acidic residues" evidence="6">
    <location>
        <begin position="24"/>
        <end position="39"/>
    </location>
</feature>
<evidence type="ECO:0000313" key="7">
    <source>
        <dbReference type="EMBL" id="QPJ62883.1"/>
    </source>
</evidence>
<evidence type="ECO:0000256" key="2">
    <source>
        <dbReference type="ARBA" id="ARBA00023186"/>
    </source>
</evidence>
<dbReference type="GO" id="GO:0000774">
    <property type="term" value="F:adenyl-nucleotide exchange factor activity"/>
    <property type="evidence" value="ECO:0007669"/>
    <property type="project" value="InterPro"/>
</dbReference>
<dbReference type="GO" id="GO:0042803">
    <property type="term" value="F:protein homodimerization activity"/>
    <property type="evidence" value="ECO:0007669"/>
    <property type="project" value="InterPro"/>
</dbReference>
<dbReference type="SUPFAM" id="SSF51064">
    <property type="entry name" value="Head domain of nucleotide exchange factor GrpE"/>
    <property type="match status" value="1"/>
</dbReference>
<feature type="compositionally biased region" description="Low complexity" evidence="6">
    <location>
        <begin position="189"/>
        <end position="202"/>
    </location>
</feature>
<evidence type="ECO:0000256" key="5">
    <source>
        <dbReference type="SAM" id="Coils"/>
    </source>
</evidence>
<dbReference type="PANTHER" id="PTHR21237">
    <property type="entry name" value="GRPE PROTEIN"/>
    <property type="match status" value="1"/>
</dbReference>
<dbReference type="EMBL" id="CP048685">
    <property type="protein sequence ID" value="QPJ62883.1"/>
    <property type="molecule type" value="Genomic_DNA"/>
</dbReference>
<dbReference type="CDD" id="cd00446">
    <property type="entry name" value="GrpE"/>
    <property type="match status" value="1"/>
</dbReference>
<name>A0A7T0G1F1_9BACT</name>
<dbReference type="PRINTS" id="PR00773">
    <property type="entry name" value="GRPEPROTEIN"/>
</dbReference>
<comment type="function">
    <text evidence="3">Participates actively in the response to hyperosmotic and heat shock by preventing the aggregation of stress-denatured proteins, in association with DnaK and GrpE. It is the nucleotide exchange factor for DnaK and may function as a thermosensor. Unfolded proteins bind initially to DnaJ; upon interaction with the DnaJ-bound protein, DnaK hydrolyzes its bound ATP, resulting in the formation of a stable complex. GrpE releases ADP from DnaK; ATP binding to DnaK triggers the release of the substrate protein, thus completing the reaction cycle. Several rounds of ATP-dependent interactions between DnaJ, DnaK and GrpE are required for fully efficient folding.</text>
</comment>
<accession>A0A7T0G1F1</accession>
<dbReference type="Gene3D" id="2.30.22.10">
    <property type="entry name" value="Head domain of nucleotide exchange factor GrpE"/>
    <property type="match status" value="1"/>
</dbReference>
<evidence type="ECO:0000313" key="8">
    <source>
        <dbReference type="Proteomes" id="UP000594688"/>
    </source>
</evidence>
<dbReference type="GO" id="GO:0051087">
    <property type="term" value="F:protein-folding chaperone binding"/>
    <property type="evidence" value="ECO:0007669"/>
    <property type="project" value="InterPro"/>
</dbReference>
<keyword evidence="3" id="KW-0346">Stress response</keyword>
<dbReference type="NCBIfam" id="NF010738">
    <property type="entry name" value="PRK14140.1"/>
    <property type="match status" value="1"/>
</dbReference>
<feature type="region of interest" description="Disordered" evidence="6">
    <location>
        <begin position="1"/>
        <end position="39"/>
    </location>
</feature>
<dbReference type="InterPro" id="IPR000740">
    <property type="entry name" value="GrpE"/>
</dbReference>
<feature type="region of interest" description="Disordered" evidence="6">
    <location>
        <begin position="180"/>
        <end position="202"/>
    </location>
</feature>
<comment type="subcellular location">
    <subcellularLocation>
        <location evidence="3">Cytoplasm</location>
    </subcellularLocation>
</comment>
<evidence type="ECO:0000256" key="3">
    <source>
        <dbReference type="HAMAP-Rule" id="MF_01151"/>
    </source>
</evidence>
<keyword evidence="5" id="KW-0175">Coiled coil</keyword>
<dbReference type="InterPro" id="IPR013805">
    <property type="entry name" value="GrpE_CC"/>
</dbReference>
<dbReference type="SUPFAM" id="SSF58014">
    <property type="entry name" value="Coiled-coil domain of nucleotide exchange factor GrpE"/>
    <property type="match status" value="1"/>
</dbReference>
<sequence length="202" mass="23256">MNKEQPLDDIDDSNESKEHSEDSFSSEEEEIEIVEEPLDPLEQKENELSDLKEEMMRLRAETDNFRKRLSKEKEDSVRYANEKLFKDLVPIYDNLKRALEAPDVNVKSLKEGVDMIGKQFLTFLEKHHVKPIEALGETFDPNLHEVLSQIESEEHEEDVVIDEFGKGYYIHDRVLMPSKVVTSKKPQGSSSEENASSEETAG</sequence>
<evidence type="ECO:0000256" key="1">
    <source>
        <dbReference type="ARBA" id="ARBA00009054"/>
    </source>
</evidence>